<dbReference type="EMBL" id="JANPWB010000009">
    <property type="protein sequence ID" value="KAJ1149059.1"/>
    <property type="molecule type" value="Genomic_DNA"/>
</dbReference>
<proteinExistence type="inferred from homology"/>
<dbReference type="PROSITE" id="PS50878">
    <property type="entry name" value="RT_POL"/>
    <property type="match status" value="1"/>
</dbReference>
<comment type="caution">
    <text evidence="4">The sequence shown here is derived from an EMBL/GenBank/DDBJ whole genome shotgun (WGS) entry which is preliminary data.</text>
</comment>
<dbReference type="Pfam" id="PF00078">
    <property type="entry name" value="RVT_1"/>
    <property type="match status" value="1"/>
</dbReference>
<keyword evidence="5" id="KW-1185">Reference proteome</keyword>
<evidence type="ECO:0000256" key="1">
    <source>
        <dbReference type="ARBA" id="ARBA00010879"/>
    </source>
</evidence>
<evidence type="ECO:0000259" key="3">
    <source>
        <dbReference type="PROSITE" id="PS50878"/>
    </source>
</evidence>
<dbReference type="AlphaFoldDB" id="A0AAV7RCV3"/>
<dbReference type="InterPro" id="IPR043502">
    <property type="entry name" value="DNA/RNA_pol_sf"/>
</dbReference>
<dbReference type="SUPFAM" id="SSF56672">
    <property type="entry name" value="DNA/RNA polymerases"/>
    <property type="match status" value="1"/>
</dbReference>
<organism evidence="4 5">
    <name type="scientific">Pleurodeles waltl</name>
    <name type="common">Iberian ribbed newt</name>
    <dbReference type="NCBI Taxonomy" id="8319"/>
    <lineage>
        <taxon>Eukaryota</taxon>
        <taxon>Metazoa</taxon>
        <taxon>Chordata</taxon>
        <taxon>Craniata</taxon>
        <taxon>Vertebrata</taxon>
        <taxon>Euteleostomi</taxon>
        <taxon>Amphibia</taxon>
        <taxon>Batrachia</taxon>
        <taxon>Caudata</taxon>
        <taxon>Salamandroidea</taxon>
        <taxon>Salamandridae</taxon>
        <taxon>Pleurodelinae</taxon>
        <taxon>Pleurodeles</taxon>
    </lineage>
</organism>
<name>A0AAV7RCV3_PLEWA</name>
<dbReference type="Gene3D" id="3.10.10.10">
    <property type="entry name" value="HIV Type 1 Reverse Transcriptase, subunit A, domain 1"/>
    <property type="match status" value="1"/>
</dbReference>
<evidence type="ECO:0000313" key="4">
    <source>
        <dbReference type="EMBL" id="KAJ1149059.1"/>
    </source>
</evidence>
<protein>
    <recommendedName>
        <fullName evidence="2">ribonuclease H</fullName>
        <ecNumber evidence="2">3.1.26.4</ecNumber>
    </recommendedName>
</protein>
<feature type="domain" description="Reverse transcriptase" evidence="3">
    <location>
        <begin position="181"/>
        <end position="337"/>
    </location>
</feature>
<dbReference type="InterPro" id="IPR000477">
    <property type="entry name" value="RT_dom"/>
</dbReference>
<comment type="similarity">
    <text evidence="1">Belongs to the beta type-B retroviral polymerase family. HERV class-II K(HML-2) pol subfamily.</text>
</comment>
<dbReference type="GO" id="GO:0004523">
    <property type="term" value="F:RNA-DNA hybrid ribonuclease activity"/>
    <property type="evidence" value="ECO:0007669"/>
    <property type="project" value="UniProtKB-EC"/>
</dbReference>
<dbReference type="PANTHER" id="PTHR33064">
    <property type="entry name" value="POL PROTEIN"/>
    <property type="match status" value="1"/>
</dbReference>
<evidence type="ECO:0000256" key="2">
    <source>
        <dbReference type="ARBA" id="ARBA00012180"/>
    </source>
</evidence>
<dbReference type="InterPro" id="IPR043128">
    <property type="entry name" value="Rev_trsase/Diguanyl_cyclase"/>
</dbReference>
<dbReference type="Proteomes" id="UP001066276">
    <property type="component" value="Chromosome 5"/>
</dbReference>
<evidence type="ECO:0000313" key="5">
    <source>
        <dbReference type="Proteomes" id="UP001066276"/>
    </source>
</evidence>
<dbReference type="PANTHER" id="PTHR33064:SF37">
    <property type="entry name" value="RIBONUCLEASE H"/>
    <property type="match status" value="1"/>
</dbReference>
<dbReference type="EC" id="3.1.26.4" evidence="2"/>
<dbReference type="Gene3D" id="3.30.70.270">
    <property type="match status" value="1"/>
</dbReference>
<sequence>MPLKKRALLKNKTWALALLDSAAEVTIVCQNHQEHLEVKATEDFLQVETADMHVSSPDRVYKVTLQLEGDIECIINTIFWDSVVNIYDILLAERDWPPEFVHTYPYGEEVIKPSFSPLVPDELIESYAIDLALAQAPALYRNHVGWEKDSPYDVIPIKNQPQYPIKHDAKTPVREILTHLEYQDVNEHCISPMNNPLFPVAKPDHSYRTVLDYRHLNRHTCTYAIQNSHSMAHMNNIVRKKYKTTLDIFNGFFCQNIAPESRDLTSFSALGSRKKFCSLPQGYKKGPGLFAASVTSILHDIDPEALSYVDDIYVTDDELPQHSRWVARIVVGFAELG</sequence>
<dbReference type="InterPro" id="IPR051320">
    <property type="entry name" value="Viral_Replic_Matur_Polypro"/>
</dbReference>
<accession>A0AAV7RCV3</accession>
<reference evidence="4" key="1">
    <citation type="journal article" date="2022" name="bioRxiv">
        <title>Sequencing and chromosome-scale assembly of the giantPleurodeles waltlgenome.</title>
        <authorList>
            <person name="Brown T."/>
            <person name="Elewa A."/>
            <person name="Iarovenko S."/>
            <person name="Subramanian E."/>
            <person name="Araus A.J."/>
            <person name="Petzold A."/>
            <person name="Susuki M."/>
            <person name="Suzuki K.-i.T."/>
            <person name="Hayashi T."/>
            <person name="Toyoda A."/>
            <person name="Oliveira C."/>
            <person name="Osipova E."/>
            <person name="Leigh N.D."/>
            <person name="Simon A."/>
            <person name="Yun M.H."/>
        </authorList>
    </citation>
    <scope>NUCLEOTIDE SEQUENCE</scope>
    <source>
        <strain evidence="4">20211129_DDA</strain>
        <tissue evidence="4">Liver</tissue>
    </source>
</reference>
<gene>
    <name evidence="4" type="ORF">NDU88_001878</name>
</gene>